<evidence type="ECO:0000256" key="9">
    <source>
        <dbReference type="ARBA" id="ARBA00023180"/>
    </source>
</evidence>
<feature type="compositionally biased region" description="Basic and acidic residues" evidence="10">
    <location>
        <begin position="1915"/>
        <end position="1932"/>
    </location>
</feature>
<feature type="compositionally biased region" description="Basic and acidic residues" evidence="10">
    <location>
        <begin position="1861"/>
        <end position="1873"/>
    </location>
</feature>
<dbReference type="InterPro" id="IPR050525">
    <property type="entry name" value="ECM_Assembly_Org"/>
</dbReference>
<dbReference type="Gene3D" id="3.40.50.410">
    <property type="entry name" value="von Willebrand factor, type A domain"/>
    <property type="match status" value="10"/>
</dbReference>
<dbReference type="Proteomes" id="UP000824219">
    <property type="component" value="Linkage Group LG01"/>
</dbReference>
<feature type="domain" description="VWFA" evidence="12">
    <location>
        <begin position="431"/>
        <end position="567"/>
    </location>
</feature>
<dbReference type="CDD" id="cd01472">
    <property type="entry name" value="vWA_collagen"/>
    <property type="match status" value="4"/>
</dbReference>
<dbReference type="Pfam" id="PF00092">
    <property type="entry name" value="VWA"/>
    <property type="match status" value="10"/>
</dbReference>
<dbReference type="CDD" id="cd01450">
    <property type="entry name" value="vWFA_subfamily_ECM"/>
    <property type="match status" value="2"/>
</dbReference>
<evidence type="ECO:0000256" key="6">
    <source>
        <dbReference type="ARBA" id="ARBA00022889"/>
    </source>
</evidence>
<dbReference type="OrthoDB" id="6132182at2759"/>
<dbReference type="InterPro" id="IPR002035">
    <property type="entry name" value="VWF_A"/>
</dbReference>
<dbReference type="EMBL" id="JAHKSW010000001">
    <property type="protein sequence ID" value="KAG7336264.1"/>
    <property type="molecule type" value="Genomic_DNA"/>
</dbReference>
<feature type="domain" description="VWFA" evidence="12">
    <location>
        <begin position="1217"/>
        <end position="1390"/>
    </location>
</feature>
<dbReference type="GO" id="GO:0007155">
    <property type="term" value="P:cell adhesion"/>
    <property type="evidence" value="ECO:0007669"/>
    <property type="project" value="UniProtKB-KW"/>
</dbReference>
<comment type="subcellular location">
    <subcellularLocation>
        <location evidence="1">Secreted</location>
        <location evidence="1">Extracellular space</location>
        <location evidence="1">Extracellular matrix</location>
    </subcellularLocation>
</comment>
<dbReference type="InterPro" id="IPR002223">
    <property type="entry name" value="Kunitz_BPTI"/>
</dbReference>
<feature type="signal peptide" evidence="11">
    <location>
        <begin position="1"/>
        <end position="22"/>
    </location>
</feature>
<evidence type="ECO:0000256" key="5">
    <source>
        <dbReference type="ARBA" id="ARBA00022737"/>
    </source>
</evidence>
<dbReference type="FunFam" id="4.10.410.10:FF:000020">
    <property type="entry name" value="Collagen, type VI, alpha 3"/>
    <property type="match status" value="1"/>
</dbReference>
<evidence type="ECO:0000256" key="7">
    <source>
        <dbReference type="ARBA" id="ARBA00023119"/>
    </source>
</evidence>
<evidence type="ECO:0000256" key="1">
    <source>
        <dbReference type="ARBA" id="ARBA00004498"/>
    </source>
</evidence>
<feature type="domain" description="VWFA" evidence="12">
    <location>
        <begin position="844"/>
        <end position="1014"/>
    </location>
</feature>
<dbReference type="PROSITE" id="PS50279">
    <property type="entry name" value="BPTI_KUNITZ_2"/>
    <property type="match status" value="1"/>
</dbReference>
<dbReference type="PROSITE" id="PS00280">
    <property type="entry name" value="BPTI_KUNITZ_1"/>
    <property type="match status" value="1"/>
</dbReference>
<comment type="caution">
    <text evidence="14">The sequence shown here is derived from an EMBL/GenBank/DDBJ whole genome shotgun (WGS) entry which is preliminary data.</text>
</comment>
<keyword evidence="6" id="KW-0130">Cell adhesion</keyword>
<evidence type="ECO:0008006" key="16">
    <source>
        <dbReference type="Google" id="ProtNLM"/>
    </source>
</evidence>
<evidence type="ECO:0000256" key="11">
    <source>
        <dbReference type="SAM" id="SignalP"/>
    </source>
</evidence>
<keyword evidence="8" id="KW-1015">Disulfide bond</keyword>
<dbReference type="FunFam" id="3.40.50.410:FF:000001">
    <property type="entry name" value="Collagen, type XII, alpha 1"/>
    <property type="match status" value="1"/>
</dbReference>
<dbReference type="SMART" id="SM00131">
    <property type="entry name" value="KU"/>
    <property type="match status" value="1"/>
</dbReference>
<feature type="domain" description="VWFA" evidence="12">
    <location>
        <begin position="1030"/>
        <end position="1203"/>
    </location>
</feature>
<feature type="chain" id="PRO_5039218249" description="Collagen alpha-6(VI) chain" evidence="11">
    <location>
        <begin position="23"/>
        <end position="2745"/>
    </location>
</feature>
<dbReference type="PANTHER" id="PTHR24020">
    <property type="entry name" value="COLLAGEN ALPHA"/>
    <property type="match status" value="1"/>
</dbReference>
<dbReference type="PANTHER" id="PTHR24020:SF86">
    <property type="entry name" value="COLLAGEN, TYPE VI, ALPHA 4"/>
    <property type="match status" value="1"/>
</dbReference>
<keyword evidence="4 11" id="KW-0732">Signal</keyword>
<feature type="domain" description="VWFA" evidence="12">
    <location>
        <begin position="34"/>
        <end position="208"/>
    </location>
</feature>
<keyword evidence="5" id="KW-0677">Repeat</keyword>
<evidence type="ECO:0000256" key="4">
    <source>
        <dbReference type="ARBA" id="ARBA00022729"/>
    </source>
</evidence>
<dbReference type="SMART" id="SM00327">
    <property type="entry name" value="VWA"/>
    <property type="match status" value="10"/>
</dbReference>
<dbReference type="InterPro" id="IPR020901">
    <property type="entry name" value="Prtase_inh_Kunz-CS"/>
</dbReference>
<dbReference type="PRINTS" id="PR00453">
    <property type="entry name" value="VWFADOMAIN"/>
</dbReference>
<proteinExistence type="predicted"/>
<protein>
    <recommendedName>
        <fullName evidence="16">Collagen alpha-6(VI) chain</fullName>
    </recommendedName>
</protein>
<feature type="domain" description="VWFA" evidence="12">
    <location>
        <begin position="236"/>
        <end position="414"/>
    </location>
</feature>
<organism evidence="14 15">
    <name type="scientific">Hemibagrus wyckioides</name>
    <dbReference type="NCBI Taxonomy" id="337641"/>
    <lineage>
        <taxon>Eukaryota</taxon>
        <taxon>Metazoa</taxon>
        <taxon>Chordata</taxon>
        <taxon>Craniata</taxon>
        <taxon>Vertebrata</taxon>
        <taxon>Euteleostomi</taxon>
        <taxon>Actinopterygii</taxon>
        <taxon>Neopterygii</taxon>
        <taxon>Teleostei</taxon>
        <taxon>Ostariophysi</taxon>
        <taxon>Siluriformes</taxon>
        <taxon>Bagridae</taxon>
        <taxon>Hemibagrus</taxon>
    </lineage>
</organism>
<dbReference type="InterPro" id="IPR008160">
    <property type="entry name" value="Collagen"/>
</dbReference>
<feature type="domain" description="VWFA" evidence="12">
    <location>
        <begin position="2206"/>
        <end position="2388"/>
    </location>
</feature>
<dbReference type="FunFam" id="3.40.50.410:FF:000021">
    <property type="entry name" value="Collagen, type VI, alpha 3"/>
    <property type="match status" value="1"/>
</dbReference>
<sequence>MGTIKGLLPLFILASGFLVCSAQKTVCTQEALADIVLLVDGSWSIGTENFQKIRDFLLTLVNSFDVGPDKVQIGLVQYSDSPHSEFYLNGFETKQEILDYITNLLYRGGGTKTGLGLNFLLKQHFVKEAGSRAKDGVPQIAVVITDGESQDNVEPHAQDLKNQGIILYAIGIKDADMEQLKEIATKPHEQHIYSVSDFAALQGISQSFVQVLCTTVEEATRQVSHVPQGCKANLADIVFLVDSSGSIGDADFLKVKKFLHKFVMDLDINPKKIRVGLAQFSNEPHREFLLGEYADKNDLLEKIDKLTYLKGGTETGKALSFIEKYYFTKGSGSRIDLNVPQIAVVITDGDSADEMKSPAMELRSKGVLIFTIGVGEASINDLQSIANKPYQRFVLSFSDYEELLKATSSSIDKVCISMKAQQHALAPKALDVFVLVDSSVDQTLKVTQFLNRLANLLNVGSTSNQMALAQFGEDVSVEFRFDGYKTKNEALALIRKFRLRGTGQRKLGKAMDYVRTHLLSTEAGSRIAEGNKQYLLVISKEESDDNILRAVRALKDEEVTIINVDFSKEIILGPRAGPGTHSRPGFPAQSLPGLKDVPFVYVTKSKNSTEITQDVKTILETKETFNVTEDCKSAPLADIVFIVDVSDSISASNIRLVRNFLHRMISGLEIGSDSVRVGMVLYSDTPAAEFYLNTFGNKDEILQYVKLLPFWGGESSTSKALKFAREKLFTKDTGSRHDLGVQQIAVVITEGDSLDNVTLEAAELRRSGVLVYALGVMKDNVKRLKEIASYPPERFVFSVGSFAKINTVEKVLRKTLCNNVVRSAVDKSVRYTLKQGCIQTEEADIYFLIDHSGSIHPPDFQDMKKFILEFLLMFSIGPKQVRVGVVKYESNPTLEFRLNEHKDRASLERAVDSIVQRGGGTQTGKALSFMGPLFKEAEKTRGTKVQEILIVITDGESQDKVKEPATQLRAQGVTIYAIGVKDANETELLEIAADPNRMYYVTNFDALKPLKNEILTDICSDEACKNMLADVIFLVDGSGSIDPVDFSKMKKFMNTIISKSVIGKDSVQVGVVQFSSHSNAEFSLNRFYDKFEMQQAINDMQQLDRGTMTGDALHFVSKYFDSPEGGRPSTPQILIVITDGESQDAVAQPAQALRNKGITIYSIGVRNANSTQLREISGIQENVYLERDFDALNFLDKDLLLKICISADECQKSQVADVVFLVDDSSSISHDSFMSMKFFMNSVVNSTQVGKDSVRFCTILYSDEAETKFSLNQYYSKRELRDAINNLKHKGGNTYTAKALIYSLDYFSESNGGRGAKGVPQMLFVITDGEATDKEHLTNAANKFHNSGVNVYGIGVADATTTELEIITKDKNKIFKVDDFEALKGLQKNISSVICNNTKPECRKAAADLVILIDGSESIKEGPWKTMISFMLSLIDNLRIKQDLFRVGVAQFSSNYRKEFYLNKYDNEQDVKRDIQSITQMKEGTRIGAALNEVQEFFHTSKGSRIQEGISQNLLLITDGESNDDVNDAADKLRAQGIAMFVIGIGDIKKEELGYIAGSPERLFFVDNFDHLKLNRTTQQVIDSICNEPQKIEAECTVDIGVGFDISRRRSQSLFSSQYKLQVVLPEIIRYITAAHNVCCLSNLQPTNIGFRLVASNGRILYDTNFEHYNEETVKKLMGHNETQNLAFNGQLLRSFQDKFTASKAGVKVVIIFTDGLDAPVDVLMVASENLRKSGIHALMTVALEGVTNTRDLQKLEYGRGFGFKEPLIISMQNVASALQKQTNDVMSRECCNVICKCTGDEGTRGPQGPPGTKGSHGRNGHPGFPGEEGGMGERGPEGLKGTQGHPGCHGRRGLKGGRGYRGDTGEDGEHGLDGINGEHGVTGSAGYPGEPGAPGSPGKKGVQGIPGVPGQKGLRGDPGESGIDNRIRGPKGEIGYAGLPGDPGTDGRQGRDGDKGSPGQKGRRGTTGEKGFPGPPGDLGSNGDPGPSGPQGPVGPYGTPGQNGITGLPGPKGPPGVQGIMGSKGSVGRRGQKGQPGDAGIIGEPGPPGPRGPPGNDGPDGYGLPGRKGQKGDPGFPGYPGLQGENGDIGNKGVKGPKGQRGRGGNAGRPGAQGDLGGPGPAGHRGPKGPPGNRAMSTCQLISYVQDNCGCCKGGALTFFAMQHTLNKDENDSVIERTSMNTNISLFFIMSAPLDKTTCPVYPTELVIGLDMSEDVTPALFQRMNSTLLSLLDSIDIAESNCPTGTRVAVVSYSSNTKYLIRFSDHRHKKDLVEAVKNIPLERTSNRRNIGVAMRFVGRNVFKRIRQGVLIRKVAIFLSGGKSQDVTSITTAVLEYKALDINLGVIGFRETPNVQQAFQADETGSFINVLERSQTQNTALEKIQRCIICFDPCNPARDCPSTSEVPSPEQVNMDLALLVDGSRSIQADWYEGVKQVLGTVLDQLVVSDQPSRNDRQARVALYQQSSSYSEAQAPVKQIFSFQQFQDRNLMKQSIFENLQQTGGYSRLGHAIEYVIMQDLLTVSRPRKNKMLLLIVGDETEYSDSAKLDFISMKAKCQGVVLFTLTVGDHFNSTQVEELASSPTEQHIVHLGHVKQGQQEYTRRFIRTFLHILSLEMNTYPGTLFKQQCENLQQQQGQEHVFEAAKRPHIHRFSLGNQEVISYSEERNIQHEYETEHENGGLLTSVPEDSNNVCFLQKDTGPCKNYVLKWFFDQEQNRCSAFWYGGCEGNLNRFDSQNDCEARCP</sequence>
<keyword evidence="9" id="KW-0325">Glycoprotein</keyword>
<evidence type="ECO:0000256" key="8">
    <source>
        <dbReference type="ARBA" id="ARBA00023157"/>
    </source>
</evidence>
<dbReference type="GO" id="GO:0005581">
    <property type="term" value="C:collagen trimer"/>
    <property type="evidence" value="ECO:0007669"/>
    <property type="project" value="UniProtKB-KW"/>
</dbReference>
<accession>A0A9D3P944</accession>
<dbReference type="SUPFAM" id="SSF57362">
    <property type="entry name" value="BPTI-like"/>
    <property type="match status" value="1"/>
</dbReference>
<dbReference type="PRINTS" id="PR00759">
    <property type="entry name" value="BASICPTASE"/>
</dbReference>
<dbReference type="Gene3D" id="4.10.410.10">
    <property type="entry name" value="Pancreatic trypsin inhibitor Kunitz domain"/>
    <property type="match status" value="1"/>
</dbReference>
<keyword evidence="3" id="KW-0272">Extracellular matrix</keyword>
<dbReference type="Pfam" id="PF00014">
    <property type="entry name" value="Kunitz_BPTI"/>
    <property type="match status" value="1"/>
</dbReference>
<keyword evidence="2" id="KW-0964">Secreted</keyword>
<dbReference type="InterPro" id="IPR036880">
    <property type="entry name" value="Kunitz_BPTI_sf"/>
</dbReference>
<evidence type="ECO:0000259" key="12">
    <source>
        <dbReference type="PROSITE" id="PS50234"/>
    </source>
</evidence>
<evidence type="ECO:0000256" key="2">
    <source>
        <dbReference type="ARBA" id="ARBA00022525"/>
    </source>
</evidence>
<dbReference type="FunFam" id="3.40.50.410:FF:000004">
    <property type="entry name" value="collagen alpha-6(VI) chain"/>
    <property type="match status" value="6"/>
</dbReference>
<dbReference type="Pfam" id="PF01391">
    <property type="entry name" value="Collagen"/>
    <property type="match status" value="1"/>
</dbReference>
<feature type="compositionally biased region" description="Gly residues" evidence="10">
    <location>
        <begin position="2115"/>
        <end position="2124"/>
    </location>
</feature>
<feature type="domain" description="BPTI/Kunitz inhibitor" evidence="13">
    <location>
        <begin position="2694"/>
        <end position="2744"/>
    </location>
</feature>
<dbReference type="FunFam" id="3.40.50.410:FF:000016">
    <property type="entry name" value="Collagen type VI alpha 3 chain"/>
    <property type="match status" value="1"/>
</dbReference>
<evidence type="ECO:0000259" key="13">
    <source>
        <dbReference type="PROSITE" id="PS50279"/>
    </source>
</evidence>
<gene>
    <name evidence="14" type="ORF">KOW79_000957</name>
</gene>
<dbReference type="SUPFAM" id="SSF53300">
    <property type="entry name" value="vWA-like"/>
    <property type="match status" value="11"/>
</dbReference>
<feature type="domain" description="VWFA" evidence="12">
    <location>
        <begin position="2415"/>
        <end position="2605"/>
    </location>
</feature>
<dbReference type="CDD" id="cd22630">
    <property type="entry name" value="Kunitz_collagen_alpha6_VI"/>
    <property type="match status" value="1"/>
</dbReference>
<evidence type="ECO:0000313" key="14">
    <source>
        <dbReference type="EMBL" id="KAG7336264.1"/>
    </source>
</evidence>
<evidence type="ECO:0000313" key="15">
    <source>
        <dbReference type="Proteomes" id="UP000824219"/>
    </source>
</evidence>
<feature type="domain" description="VWFA" evidence="12">
    <location>
        <begin position="1408"/>
        <end position="1585"/>
    </location>
</feature>
<evidence type="ECO:0000256" key="3">
    <source>
        <dbReference type="ARBA" id="ARBA00022530"/>
    </source>
</evidence>
<keyword evidence="15" id="KW-1185">Reference proteome</keyword>
<evidence type="ECO:0000256" key="10">
    <source>
        <dbReference type="SAM" id="MobiDB-lite"/>
    </source>
</evidence>
<dbReference type="InterPro" id="IPR036465">
    <property type="entry name" value="vWFA_dom_sf"/>
</dbReference>
<name>A0A9D3P944_9TELE</name>
<feature type="domain" description="VWFA" evidence="12">
    <location>
        <begin position="638"/>
        <end position="816"/>
    </location>
</feature>
<dbReference type="GO" id="GO:0004867">
    <property type="term" value="F:serine-type endopeptidase inhibitor activity"/>
    <property type="evidence" value="ECO:0007669"/>
    <property type="project" value="InterPro"/>
</dbReference>
<keyword evidence="7" id="KW-0176">Collagen</keyword>
<dbReference type="PROSITE" id="PS50234">
    <property type="entry name" value="VWFA"/>
    <property type="match status" value="10"/>
</dbReference>
<reference evidence="14 15" key="1">
    <citation type="submission" date="2021-06" db="EMBL/GenBank/DDBJ databases">
        <title>Chromosome-level genome assembly of the red-tail catfish (Hemibagrus wyckioides).</title>
        <authorList>
            <person name="Shao F."/>
        </authorList>
    </citation>
    <scope>NUCLEOTIDE SEQUENCE [LARGE SCALE GENOMIC DNA]</scope>
    <source>
        <strain evidence="14">EC202008001</strain>
        <tissue evidence="14">Blood</tissue>
    </source>
</reference>
<feature type="region of interest" description="Disordered" evidence="10">
    <location>
        <begin position="1802"/>
        <end position="2135"/>
    </location>
</feature>